<gene>
    <name evidence="7" type="ORF">TCAL_06789</name>
</gene>
<dbReference type="PANTHER" id="PTHR12837:SF0">
    <property type="entry name" value="POLY(ADP-RIBOSE) GLYCOHYDROLASE"/>
    <property type="match status" value="1"/>
</dbReference>
<keyword evidence="8" id="KW-1185">Reference proteome</keyword>
<feature type="active site" evidence="4">
    <location>
        <position position="237"/>
    </location>
</feature>
<dbReference type="Proteomes" id="UP000318571">
    <property type="component" value="Chromosome 11"/>
</dbReference>
<keyword evidence="3" id="KW-0378">Hydrolase</keyword>
<comment type="caution">
    <text evidence="7">The sequence shown here is derived from an EMBL/GenBank/DDBJ whole genome shotgun (WGS) entry which is preliminary data.</text>
</comment>
<dbReference type="GO" id="GO:0004649">
    <property type="term" value="F:poly(ADP-ribose) glycohydrolase activity"/>
    <property type="evidence" value="ECO:0007669"/>
    <property type="project" value="UniProtKB-EC"/>
</dbReference>
<name>A0A553PKC8_TIGCA</name>
<dbReference type="GO" id="GO:0005975">
    <property type="term" value="P:carbohydrate metabolic process"/>
    <property type="evidence" value="ECO:0007669"/>
    <property type="project" value="InterPro"/>
</dbReference>
<comment type="similarity">
    <text evidence="1">Belongs to the poly(ADP-ribose) glycohydrolase family.</text>
</comment>
<dbReference type="InterPro" id="IPR048362">
    <property type="entry name" value="PARG_helical"/>
</dbReference>
<dbReference type="EMBL" id="VCGU01000003">
    <property type="protein sequence ID" value="TRY78138.1"/>
    <property type="molecule type" value="Genomic_DNA"/>
</dbReference>
<dbReference type="EC" id="3.2.1.143" evidence="2"/>
<feature type="active site" evidence="4">
    <location>
        <position position="221"/>
    </location>
</feature>
<proteinExistence type="inferred from homology"/>
<dbReference type="GO" id="GO:0005737">
    <property type="term" value="C:cytoplasm"/>
    <property type="evidence" value="ECO:0007669"/>
    <property type="project" value="TreeGrafter"/>
</dbReference>
<evidence type="ECO:0000256" key="2">
    <source>
        <dbReference type="ARBA" id="ARBA00012255"/>
    </source>
</evidence>
<feature type="domain" description="PARG helical" evidence="6">
    <location>
        <begin position="67"/>
        <end position="175"/>
    </location>
</feature>
<dbReference type="STRING" id="6832.A0A553PKC8"/>
<evidence type="ECO:0000259" key="5">
    <source>
        <dbReference type="Pfam" id="PF05028"/>
    </source>
</evidence>
<evidence type="ECO:0000256" key="4">
    <source>
        <dbReference type="PIRSR" id="PIRSR607724-1"/>
    </source>
</evidence>
<dbReference type="GO" id="GO:0005634">
    <property type="term" value="C:nucleus"/>
    <property type="evidence" value="ECO:0007669"/>
    <property type="project" value="TreeGrafter"/>
</dbReference>
<evidence type="ECO:0000313" key="8">
    <source>
        <dbReference type="Proteomes" id="UP000318571"/>
    </source>
</evidence>
<dbReference type="AlphaFoldDB" id="A0A553PKC8"/>
<dbReference type="Pfam" id="PF05028">
    <property type="entry name" value="PARG_cat_C"/>
    <property type="match status" value="1"/>
</dbReference>
<evidence type="ECO:0000259" key="6">
    <source>
        <dbReference type="Pfam" id="PF20811"/>
    </source>
</evidence>
<protein>
    <recommendedName>
        <fullName evidence="2">poly(ADP-ribose) glycohydrolase</fullName>
        <ecNumber evidence="2">3.2.1.143</ecNumber>
    </recommendedName>
</protein>
<dbReference type="GO" id="GO:0009225">
    <property type="term" value="P:nucleotide-sugar metabolic process"/>
    <property type="evidence" value="ECO:0007669"/>
    <property type="project" value="TreeGrafter"/>
</dbReference>
<dbReference type="InterPro" id="IPR007724">
    <property type="entry name" value="Poly_GlycHdrlase"/>
</dbReference>
<dbReference type="PANTHER" id="PTHR12837">
    <property type="entry name" value="POLY ADP-RIBOSE GLYCOHYDROLASE"/>
    <property type="match status" value="1"/>
</dbReference>
<feature type="active site" evidence="4">
    <location>
        <position position="236"/>
    </location>
</feature>
<sequence length="451" mass="51250">MIELPSYGDQEVWMGMCQIFKDFKAISDLNHDTLIALFSATSGVDCSYKLDNLMECLLEGKDSKTASALIHGIIDAALQLDQLFPSGTLSQLDHADDHISYSRSHVRCLLAHMFWGTLKPLWNESFGLYRTSSGEPIHQKFPRTFLDWYQSKDMSEQSKIYIRTILNYFQTPIEDTHAIDFYLRHRRLEPFEWMDSKQHICPVQVRTQGRIGDYGANFEVDFANKQVGFGQGATQEELILGTSPESCVVVLISKPLEDDFIIEIKGCQMFGDYTGFGASAKFCPPMEDKSRDWSQRTILAMDAEFYDGLPGDNRLQQLKDEALFRELNKAYCAFSAASGSTIETGPWGCGAFGGDREIKLIIQVLAASRADCRELVLYTFGNVNLSEKLNELLDCIHKRQIGVGKVLGMLCHSRNDIYPSFDMLTWKQREDNELFLCDLLLKQMDKMPIMV</sequence>
<evidence type="ECO:0000256" key="3">
    <source>
        <dbReference type="ARBA" id="ARBA00022801"/>
    </source>
</evidence>
<organism evidence="7 8">
    <name type="scientific">Tigriopus californicus</name>
    <name type="common">Marine copepod</name>
    <dbReference type="NCBI Taxonomy" id="6832"/>
    <lineage>
        <taxon>Eukaryota</taxon>
        <taxon>Metazoa</taxon>
        <taxon>Ecdysozoa</taxon>
        <taxon>Arthropoda</taxon>
        <taxon>Crustacea</taxon>
        <taxon>Multicrustacea</taxon>
        <taxon>Hexanauplia</taxon>
        <taxon>Copepoda</taxon>
        <taxon>Harpacticoida</taxon>
        <taxon>Harpacticidae</taxon>
        <taxon>Tigriopus</taxon>
    </lineage>
</organism>
<accession>A0A553PKC8</accession>
<evidence type="ECO:0000256" key="1">
    <source>
        <dbReference type="ARBA" id="ARBA00009545"/>
    </source>
</evidence>
<reference evidence="7 8" key="1">
    <citation type="journal article" date="2018" name="Nat. Ecol. Evol.">
        <title>Genomic signatures of mitonuclear coevolution across populations of Tigriopus californicus.</title>
        <authorList>
            <person name="Barreto F.S."/>
            <person name="Watson E.T."/>
            <person name="Lima T.G."/>
            <person name="Willett C.S."/>
            <person name="Edmands S."/>
            <person name="Li W."/>
            <person name="Burton R.S."/>
        </authorList>
    </citation>
    <scope>NUCLEOTIDE SEQUENCE [LARGE SCALE GENOMIC DNA]</scope>
    <source>
        <strain evidence="7 8">San Diego</strain>
    </source>
</reference>
<dbReference type="Pfam" id="PF20811">
    <property type="entry name" value="PARG_cat_N"/>
    <property type="match status" value="1"/>
</dbReference>
<dbReference type="GO" id="GO:0006282">
    <property type="term" value="P:regulation of DNA repair"/>
    <property type="evidence" value="ECO:0007669"/>
    <property type="project" value="InterPro"/>
</dbReference>
<dbReference type="GO" id="GO:1990966">
    <property type="term" value="P:ATP generation from poly-ADP-D-ribose"/>
    <property type="evidence" value="ECO:0007669"/>
    <property type="project" value="TreeGrafter"/>
</dbReference>
<evidence type="ECO:0000313" key="7">
    <source>
        <dbReference type="EMBL" id="TRY78138.1"/>
    </source>
</evidence>
<feature type="domain" description="PARG catalytic Macro" evidence="5">
    <location>
        <begin position="192"/>
        <end position="385"/>
    </location>
</feature>
<dbReference type="InterPro" id="IPR046372">
    <property type="entry name" value="PARG_cat_C"/>
</dbReference>